<evidence type="ECO:0000256" key="1">
    <source>
        <dbReference type="SAM" id="MobiDB-lite"/>
    </source>
</evidence>
<feature type="compositionally biased region" description="Polar residues" evidence="1">
    <location>
        <begin position="404"/>
        <end position="414"/>
    </location>
</feature>
<reference evidence="2 3" key="1">
    <citation type="journal article" date="2018" name="IMA Fungus">
        <title>IMA Genome-F 9: Draft genome sequence of Annulohypoxylon stygium, Aspergillus mulundensis, Berkeleyomyces basicola (syn. Thielaviopsis basicola), Ceratocystis smalleyi, two Cercospora beticola strains, Coleophoma cylindrospora, Fusarium fracticaudum, Phialophora cf. hyalina, and Morchella septimelata.</title>
        <authorList>
            <person name="Wingfield B.D."/>
            <person name="Bills G.F."/>
            <person name="Dong Y."/>
            <person name="Huang W."/>
            <person name="Nel W.J."/>
            <person name="Swalarsk-Parry B.S."/>
            <person name="Vaghefi N."/>
            <person name="Wilken P.M."/>
            <person name="An Z."/>
            <person name="de Beer Z.W."/>
            <person name="De Vos L."/>
            <person name="Chen L."/>
            <person name="Duong T.A."/>
            <person name="Gao Y."/>
            <person name="Hammerbacher A."/>
            <person name="Kikkert J.R."/>
            <person name="Li Y."/>
            <person name="Li H."/>
            <person name="Li K."/>
            <person name="Li Q."/>
            <person name="Liu X."/>
            <person name="Ma X."/>
            <person name="Naidoo K."/>
            <person name="Pethybridge S.J."/>
            <person name="Sun J."/>
            <person name="Steenkamp E.T."/>
            <person name="van der Nest M.A."/>
            <person name="van Wyk S."/>
            <person name="Wingfield M.J."/>
            <person name="Xiong C."/>
            <person name="Yue Q."/>
            <person name="Zhang X."/>
        </authorList>
    </citation>
    <scope>NUCLEOTIDE SEQUENCE [LARGE SCALE GENOMIC DNA]</scope>
    <source>
        <strain evidence="2 3">BP 5553</strain>
    </source>
</reference>
<feature type="compositionally biased region" description="Polar residues" evidence="1">
    <location>
        <begin position="460"/>
        <end position="476"/>
    </location>
</feature>
<dbReference type="Gene3D" id="6.20.250.70">
    <property type="match status" value="1"/>
</dbReference>
<dbReference type="EMBL" id="NPIC01000010">
    <property type="protein sequence ID" value="RDL32554.1"/>
    <property type="molecule type" value="Genomic_DNA"/>
</dbReference>
<feature type="compositionally biased region" description="Acidic residues" evidence="1">
    <location>
        <begin position="84"/>
        <end position="98"/>
    </location>
</feature>
<comment type="caution">
    <text evidence="2">The sequence shown here is derived from an EMBL/GenBank/DDBJ whole genome shotgun (WGS) entry which is preliminary data.</text>
</comment>
<dbReference type="Pfam" id="PF08208">
    <property type="entry name" value="RNA_polI_A34"/>
    <property type="match status" value="1"/>
</dbReference>
<feature type="compositionally biased region" description="Acidic residues" evidence="1">
    <location>
        <begin position="292"/>
        <end position="308"/>
    </location>
</feature>
<organism evidence="2 3">
    <name type="scientific">Venustampulla echinocandica</name>
    <dbReference type="NCBI Taxonomy" id="2656787"/>
    <lineage>
        <taxon>Eukaryota</taxon>
        <taxon>Fungi</taxon>
        <taxon>Dikarya</taxon>
        <taxon>Ascomycota</taxon>
        <taxon>Pezizomycotina</taxon>
        <taxon>Leotiomycetes</taxon>
        <taxon>Helotiales</taxon>
        <taxon>Pleuroascaceae</taxon>
        <taxon>Venustampulla</taxon>
    </lineage>
</organism>
<dbReference type="InterPro" id="IPR013240">
    <property type="entry name" value="DNA-dir_RNA_pol1_su_RPA34"/>
</dbReference>
<evidence type="ECO:0000313" key="3">
    <source>
        <dbReference type="Proteomes" id="UP000254866"/>
    </source>
</evidence>
<feature type="region of interest" description="Disordered" evidence="1">
    <location>
        <begin position="237"/>
        <end position="545"/>
    </location>
</feature>
<dbReference type="AlphaFoldDB" id="A0A370TDN9"/>
<feature type="compositionally biased region" description="Basic residues" evidence="1">
    <location>
        <begin position="478"/>
        <end position="488"/>
    </location>
</feature>
<accession>A0A370TDN9</accession>
<dbReference type="OrthoDB" id="76224at2759"/>
<protein>
    <submittedName>
        <fullName evidence="2">Uncharacterized protein</fullName>
    </submittedName>
</protein>
<feature type="region of interest" description="Disordered" evidence="1">
    <location>
        <begin position="1"/>
        <end position="117"/>
    </location>
</feature>
<feature type="compositionally biased region" description="Acidic residues" evidence="1">
    <location>
        <begin position="33"/>
        <end position="44"/>
    </location>
</feature>
<feature type="compositionally biased region" description="Polar residues" evidence="1">
    <location>
        <begin position="326"/>
        <end position="337"/>
    </location>
</feature>
<proteinExistence type="predicted"/>
<dbReference type="InterPro" id="IPR053263">
    <property type="entry name" value="Euk_RPA34_RNAP_subunit"/>
</dbReference>
<keyword evidence="3" id="KW-1185">Reference proteome</keyword>
<dbReference type="PANTHER" id="PTHR28155:SF1">
    <property type="entry name" value="DNA-DIRECTED RNA POLYMERASE I SUBUNIT RPA34.5-DOMAIN-CONTAINING PROTEIN"/>
    <property type="match status" value="1"/>
</dbReference>
<dbReference type="GeneID" id="43601859"/>
<dbReference type="RefSeq" id="XP_031866276.1">
    <property type="nucleotide sequence ID" value="XM_032017633.1"/>
</dbReference>
<sequence length="545" mass="58252">MAKSAKAKKPSAPSKKPEKKTIAPKKLSKEFVQESEGEGEDSSSEGESLPENPADSITKKQRQLASSEGSSSSSEIESGSSSSSEEDEDTDGSDESEDGPVRAPKAPTVAPVPSGPYGVPPLFKSAAIQDAKQAPAAFKKYKSEGKQIWYFTAPASVPISSIKKMSLSGVKAREKVCSHDGNDYGFVQDVANDGTEAKIMVPHGSETYQAVSNPVDQIFHLQQIPKLHDGLKATVPAKKPVQPQPKGLKMRFLPLGYSDGNAGNMDSNISSEDPDDANVPKQFKKPVSMPSDSDEDSEAASDSDEEMTEAPPLPSKAATSRKQKSSKASPVESTANGSVKRKHSEVSEKKTKKSSSIPAANLDGKQLKRLKTKQTKPDKRITGGLLALARVRATSPTPPLKPSTALTKSETSIPTPKLPMHQPATSLPEPSGSLGKPTTSIIPPTNPTFIPPLPHHVSIKPQTSQIPSSKIPQETRISGKKSLKKKDKNRPTAPARDSTSKSSMRGLIIATDPPLMSNKRRIKSKELQRGKLGWPSEGEGKIENE</sequence>
<feature type="compositionally biased region" description="Basic and acidic residues" evidence="1">
    <location>
        <begin position="15"/>
        <end position="32"/>
    </location>
</feature>
<dbReference type="STRING" id="2656787.A0A370TDN9"/>
<dbReference type="Proteomes" id="UP000254866">
    <property type="component" value="Unassembled WGS sequence"/>
</dbReference>
<feature type="compositionally biased region" description="Low complexity" evidence="1">
    <location>
        <begin position="66"/>
        <end position="83"/>
    </location>
</feature>
<feature type="compositionally biased region" description="Low complexity" evidence="1">
    <location>
        <begin position="237"/>
        <end position="246"/>
    </location>
</feature>
<gene>
    <name evidence="2" type="ORF">BP5553_09010</name>
</gene>
<dbReference type="PANTHER" id="PTHR28155">
    <property type="entry name" value="ACR243WP"/>
    <property type="match status" value="1"/>
</dbReference>
<name>A0A370TDN9_9HELO</name>
<feature type="compositionally biased region" description="Pro residues" evidence="1">
    <location>
        <begin position="444"/>
        <end position="454"/>
    </location>
</feature>
<evidence type="ECO:0000313" key="2">
    <source>
        <dbReference type="EMBL" id="RDL32554.1"/>
    </source>
</evidence>
<dbReference type="GO" id="GO:0006360">
    <property type="term" value="P:transcription by RNA polymerase I"/>
    <property type="evidence" value="ECO:0007669"/>
    <property type="project" value="InterPro"/>
</dbReference>